<dbReference type="InterPro" id="IPR030395">
    <property type="entry name" value="GP_PDE_dom"/>
</dbReference>
<dbReference type="FunFam" id="3.20.20.190:FF:000009">
    <property type="entry name" value="Glycerophosphodiester phosphodiesterase, periplasmic"/>
    <property type="match status" value="1"/>
</dbReference>
<comment type="caution">
    <text evidence="8">The sequence shown here is derived from an EMBL/GenBank/DDBJ whole genome shotgun (WGS) entry which is preliminary data.</text>
</comment>
<keyword evidence="3" id="KW-0732">Signal</keyword>
<evidence type="ECO:0000313" key="9">
    <source>
        <dbReference type="Proteomes" id="UP000017081"/>
    </source>
</evidence>
<dbReference type="Proteomes" id="UP000017081">
    <property type="component" value="Unassembled WGS sequence"/>
</dbReference>
<dbReference type="GO" id="GO:0006071">
    <property type="term" value="P:glycerol metabolic process"/>
    <property type="evidence" value="ECO:0007669"/>
    <property type="project" value="UniProtKB-KW"/>
</dbReference>
<dbReference type="EMBL" id="AXZF01000202">
    <property type="protein sequence ID" value="ERT63170.1"/>
    <property type="molecule type" value="Genomic_DNA"/>
</dbReference>
<organism evidence="8 9">
    <name type="scientific">Cetobacterium somerae ATCC BAA-474</name>
    <dbReference type="NCBI Taxonomy" id="1319815"/>
    <lineage>
        <taxon>Bacteria</taxon>
        <taxon>Fusobacteriati</taxon>
        <taxon>Fusobacteriota</taxon>
        <taxon>Fusobacteriia</taxon>
        <taxon>Fusobacteriales</taxon>
        <taxon>Fusobacteriaceae</taxon>
        <taxon>Cetobacterium</taxon>
    </lineage>
</organism>
<dbReference type="RefSeq" id="WP_023052457.1">
    <property type="nucleotide sequence ID" value="NZ_CP173060.2"/>
</dbReference>
<dbReference type="STRING" id="1319815.HMPREF0202_02940"/>
<sequence>MNVKILLALSMVGLSLATFSQNDKKIIIAHRGASGYLPEHTLESKALAFGQGADYLEQDLAMTKDNKVIVIHDHFLDQLTDVAKQYPNRARKDGRYYVMDFTLAEIKGLNMTENFKVENGEEKLVYEGRFPLWKSTFKIHTLEEELEFIQGLEKTAGKRIGIYPEIKAPWLHHQEGKDIAKETLQILKKYGYTSKNDPIYFQVFDFNELKRVKNELMPEMGMDLKLVQLVAYTDWNETMEKNKKGEWVNYNYDWMFTPEGVEEVSKYADGIGPAWYMLIDGDNSKKGDIKVTPLVEYIGKNGLELHPYTIRKDALPNYVDNIDEMFEIIFNQTNSTGVFTDFPDLGVQFIANQNK</sequence>
<protein>
    <recommendedName>
        <fullName evidence="2">glycerophosphodiester phosphodiesterase</fullName>
        <ecNumber evidence="2">3.1.4.46</ecNumber>
    </recommendedName>
</protein>
<dbReference type="NCBIfam" id="NF008354">
    <property type="entry name" value="PRK11143.1"/>
    <property type="match status" value="1"/>
</dbReference>
<dbReference type="PROSITE" id="PS51704">
    <property type="entry name" value="GP_PDE"/>
    <property type="match status" value="1"/>
</dbReference>
<dbReference type="EC" id="3.1.4.46" evidence="2"/>
<evidence type="ECO:0000256" key="5">
    <source>
        <dbReference type="ARBA" id="ARBA00022801"/>
    </source>
</evidence>
<keyword evidence="4" id="KW-0319">Glycerol metabolism</keyword>
<dbReference type="GO" id="GO:0042597">
    <property type="term" value="C:periplasmic space"/>
    <property type="evidence" value="ECO:0007669"/>
    <property type="project" value="TreeGrafter"/>
</dbReference>
<name>U7UV31_9FUSO</name>
<feature type="domain" description="GP-PDE" evidence="7">
    <location>
        <begin position="25"/>
        <end position="350"/>
    </location>
</feature>
<dbReference type="GO" id="GO:0006629">
    <property type="term" value="P:lipid metabolic process"/>
    <property type="evidence" value="ECO:0007669"/>
    <property type="project" value="InterPro"/>
</dbReference>
<dbReference type="GO" id="GO:0008889">
    <property type="term" value="F:glycerophosphodiester phosphodiesterase activity"/>
    <property type="evidence" value="ECO:0007669"/>
    <property type="project" value="UniProtKB-EC"/>
</dbReference>
<comment type="catalytic activity">
    <reaction evidence="6">
        <text>a sn-glycero-3-phosphodiester + H2O = an alcohol + sn-glycerol 3-phosphate + H(+)</text>
        <dbReference type="Rhea" id="RHEA:12969"/>
        <dbReference type="ChEBI" id="CHEBI:15377"/>
        <dbReference type="ChEBI" id="CHEBI:15378"/>
        <dbReference type="ChEBI" id="CHEBI:30879"/>
        <dbReference type="ChEBI" id="CHEBI:57597"/>
        <dbReference type="ChEBI" id="CHEBI:83408"/>
        <dbReference type="EC" id="3.1.4.46"/>
    </reaction>
</comment>
<dbReference type="PANTHER" id="PTHR43620:SF7">
    <property type="entry name" value="GLYCEROPHOSPHODIESTER PHOSPHODIESTERASE GDPD5-RELATED"/>
    <property type="match status" value="1"/>
</dbReference>
<dbReference type="HOGENOM" id="CLU_030226_1_0_0"/>
<keyword evidence="9" id="KW-1185">Reference proteome</keyword>
<gene>
    <name evidence="8" type="ORF">HMPREF0202_02940</name>
</gene>
<dbReference type="AlphaFoldDB" id="U7UV31"/>
<evidence type="ECO:0000259" key="7">
    <source>
        <dbReference type="PROSITE" id="PS51704"/>
    </source>
</evidence>
<dbReference type="Gene3D" id="3.20.20.190">
    <property type="entry name" value="Phosphatidylinositol (PI) phosphodiesterase"/>
    <property type="match status" value="1"/>
</dbReference>
<comment type="similarity">
    <text evidence="1">Belongs to the glycerophosphoryl diester phosphodiesterase family.</text>
</comment>
<evidence type="ECO:0000313" key="8">
    <source>
        <dbReference type="EMBL" id="ERT63170.1"/>
    </source>
</evidence>
<dbReference type="SUPFAM" id="SSF51695">
    <property type="entry name" value="PLC-like phosphodiesterases"/>
    <property type="match status" value="1"/>
</dbReference>
<dbReference type="InterPro" id="IPR017946">
    <property type="entry name" value="PLC-like_Pdiesterase_TIM-brl"/>
</dbReference>
<accession>U7UV31</accession>
<evidence type="ECO:0000256" key="2">
    <source>
        <dbReference type="ARBA" id="ARBA00012247"/>
    </source>
</evidence>
<reference evidence="8 9" key="1">
    <citation type="submission" date="2013-08" db="EMBL/GenBank/DDBJ databases">
        <authorList>
            <person name="Weinstock G."/>
            <person name="Sodergren E."/>
            <person name="Wylie T."/>
            <person name="Fulton L."/>
            <person name="Fulton R."/>
            <person name="Fronick C."/>
            <person name="O'Laughlin M."/>
            <person name="Godfrey J."/>
            <person name="Miner T."/>
            <person name="Herter B."/>
            <person name="Appelbaum E."/>
            <person name="Cordes M."/>
            <person name="Lek S."/>
            <person name="Wollam A."/>
            <person name="Pepin K.H."/>
            <person name="Palsikar V.B."/>
            <person name="Mitreva M."/>
            <person name="Wilson R.K."/>
        </authorList>
    </citation>
    <scope>NUCLEOTIDE SEQUENCE [LARGE SCALE GENOMIC DNA]</scope>
    <source>
        <strain evidence="8 9">ATCC BAA-474</strain>
    </source>
</reference>
<proteinExistence type="inferred from homology"/>
<dbReference type="Pfam" id="PF03009">
    <property type="entry name" value="GDPD"/>
    <property type="match status" value="1"/>
</dbReference>
<evidence type="ECO:0000256" key="6">
    <source>
        <dbReference type="ARBA" id="ARBA00047512"/>
    </source>
</evidence>
<dbReference type="CDD" id="cd08600">
    <property type="entry name" value="GDPD_EcGlpQ_like"/>
    <property type="match status" value="1"/>
</dbReference>
<dbReference type="PATRIC" id="fig|1319815.3.peg.2784"/>
<evidence type="ECO:0000256" key="4">
    <source>
        <dbReference type="ARBA" id="ARBA00022798"/>
    </source>
</evidence>
<evidence type="ECO:0000256" key="1">
    <source>
        <dbReference type="ARBA" id="ARBA00007277"/>
    </source>
</evidence>
<evidence type="ECO:0000256" key="3">
    <source>
        <dbReference type="ARBA" id="ARBA00022729"/>
    </source>
</evidence>
<keyword evidence="5" id="KW-0378">Hydrolase</keyword>
<dbReference type="PANTHER" id="PTHR43620">
    <property type="entry name" value="GLYCEROPHOSPHORYL DIESTER PHOSPHODIESTERASE"/>
    <property type="match status" value="1"/>
</dbReference>
<dbReference type="eggNOG" id="COG0584">
    <property type="taxonomic scope" value="Bacteria"/>
</dbReference>